<evidence type="ECO:0000313" key="3">
    <source>
        <dbReference type="Proteomes" id="UP000005239"/>
    </source>
</evidence>
<accession>A0A8R1UGS1</accession>
<feature type="region of interest" description="Disordered" evidence="1">
    <location>
        <begin position="1"/>
        <end position="289"/>
    </location>
</feature>
<dbReference type="EnsemblMetazoa" id="PPA23868.1">
    <property type="protein sequence ID" value="PPA23868.1"/>
    <property type="gene ID" value="WBGene00113422"/>
</dbReference>
<feature type="region of interest" description="Disordered" evidence="1">
    <location>
        <begin position="344"/>
        <end position="373"/>
    </location>
</feature>
<feature type="compositionally biased region" description="Basic and acidic residues" evidence="1">
    <location>
        <begin position="227"/>
        <end position="237"/>
    </location>
</feature>
<organism evidence="2 3">
    <name type="scientific">Pristionchus pacificus</name>
    <name type="common">Parasitic nematode worm</name>
    <dbReference type="NCBI Taxonomy" id="54126"/>
    <lineage>
        <taxon>Eukaryota</taxon>
        <taxon>Metazoa</taxon>
        <taxon>Ecdysozoa</taxon>
        <taxon>Nematoda</taxon>
        <taxon>Chromadorea</taxon>
        <taxon>Rhabditida</taxon>
        <taxon>Rhabditina</taxon>
        <taxon>Diplogasteromorpha</taxon>
        <taxon>Diplogasteroidea</taxon>
        <taxon>Neodiplogasteridae</taxon>
        <taxon>Pristionchus</taxon>
    </lineage>
</organism>
<feature type="compositionally biased region" description="Basic residues" evidence="1">
    <location>
        <begin position="354"/>
        <end position="373"/>
    </location>
</feature>
<gene>
    <name evidence="2" type="primary">WBGene00113422</name>
</gene>
<protein>
    <submittedName>
        <fullName evidence="2">Uncharacterized protein</fullName>
    </submittedName>
</protein>
<reference evidence="2" key="2">
    <citation type="submission" date="2022-06" db="UniProtKB">
        <authorList>
            <consortium name="EnsemblMetazoa"/>
        </authorList>
    </citation>
    <scope>IDENTIFICATION</scope>
    <source>
        <strain evidence="2">PS312</strain>
    </source>
</reference>
<accession>A0A2A6CYR6</accession>
<dbReference type="AlphaFoldDB" id="A0A2A6CYR6"/>
<reference evidence="3" key="1">
    <citation type="journal article" date="2008" name="Nat. Genet.">
        <title>The Pristionchus pacificus genome provides a unique perspective on nematode lifestyle and parasitism.</title>
        <authorList>
            <person name="Dieterich C."/>
            <person name="Clifton S.W."/>
            <person name="Schuster L.N."/>
            <person name="Chinwalla A."/>
            <person name="Delehaunty K."/>
            <person name="Dinkelacker I."/>
            <person name="Fulton L."/>
            <person name="Fulton R."/>
            <person name="Godfrey J."/>
            <person name="Minx P."/>
            <person name="Mitreva M."/>
            <person name="Roeseler W."/>
            <person name="Tian H."/>
            <person name="Witte H."/>
            <person name="Yang S.P."/>
            <person name="Wilson R.K."/>
            <person name="Sommer R.J."/>
        </authorList>
    </citation>
    <scope>NUCLEOTIDE SEQUENCE [LARGE SCALE GENOMIC DNA]</scope>
    <source>
        <strain evidence="3">PS312</strain>
    </source>
</reference>
<evidence type="ECO:0000313" key="2">
    <source>
        <dbReference type="EnsemblMetazoa" id="PPA23868.1"/>
    </source>
</evidence>
<keyword evidence="3" id="KW-1185">Reference proteome</keyword>
<sequence>MRRNQRPEPFNVYEDDPNQDSATGSRSTESSSSGSSANSSVPDHHRAVAVTPHPYRRPDGRHQATLRALRANDVNMRQGAMAQSRGSTSSSSLSSSTRTGRSSTDGSASSISVGSSLFYHPSASSDLVEFPTSPSMPHYYERENLYPAPPEAYLHDDGSVLPSNNGTTVFGKRSKIKDQSSVARPLPVYSPQPVQPVYHQQAALQQPGFPHSPAPAQIPAPGSGSRPQDRRSQRDGHGQMYCRPPGISGSGAPPPPPPGPSAGSGLRVRPGSETGGLSVRPTSEDEGSRIDVVVMRPGKTKVAVKLGSLRTIVNELTDDDDEVVVVMTVPISALIDNPGLAQKRSLVRNSSSRRPIRPKKKKSKRTIHRNVPE</sequence>
<evidence type="ECO:0000256" key="1">
    <source>
        <dbReference type="SAM" id="MobiDB-lite"/>
    </source>
</evidence>
<proteinExistence type="predicted"/>
<feature type="compositionally biased region" description="Low complexity" evidence="1">
    <location>
        <begin position="21"/>
        <end position="40"/>
    </location>
</feature>
<dbReference type="Proteomes" id="UP000005239">
    <property type="component" value="Unassembled WGS sequence"/>
</dbReference>
<feature type="compositionally biased region" description="Low complexity" evidence="1">
    <location>
        <begin position="84"/>
        <end position="116"/>
    </location>
</feature>
<name>A0A2A6CYR6_PRIPA</name>